<sequence>MKILYIDCSSGISGDMTLGALADVSGQEKYLMEELKKLNLPGYELIIEKKRKNAIQMTDVDVRITAQEEEEERNFYEICQIIDASGVTDKAKTLSKKIFLEIAEAEAKVHGKPLEHVHFHEVGAVDSIVDIVGTAILVDWINPDKIIFSPLHDGHGFVTCRHGIIPVPVPAVAAMLEGSGIPVISEEVDTELVTPTGCGIVKCLADEIGSVKEGWTIDKVGYGMGKKETGLFGALRMMLGTSI</sequence>
<evidence type="ECO:0000313" key="2">
    <source>
        <dbReference type="EMBL" id="QIB67953.1"/>
    </source>
</evidence>
<keyword evidence="3" id="KW-1185">Reference proteome</keyword>
<keyword evidence="1" id="KW-0533">Nickel</keyword>
<dbReference type="KEGG" id="abut:Ami103574_00900"/>
<organism evidence="2 3">
    <name type="scientific">Aminipila butyrica</name>
    <dbReference type="NCBI Taxonomy" id="433296"/>
    <lineage>
        <taxon>Bacteria</taxon>
        <taxon>Bacillati</taxon>
        <taxon>Bacillota</taxon>
        <taxon>Clostridia</taxon>
        <taxon>Peptostreptococcales</taxon>
        <taxon>Anaerovoracaceae</taxon>
        <taxon>Aminipila</taxon>
    </lineage>
</organism>
<dbReference type="EMBL" id="CP048649">
    <property type="protein sequence ID" value="QIB67953.1"/>
    <property type="molecule type" value="Genomic_DNA"/>
</dbReference>
<gene>
    <name evidence="2" type="ORF">Ami103574_00900</name>
</gene>
<dbReference type="Pfam" id="PF01969">
    <property type="entry name" value="Ni_insertion"/>
    <property type="match status" value="1"/>
</dbReference>
<dbReference type="PANTHER" id="PTHR36566">
    <property type="entry name" value="NICKEL INSERTION PROTEIN-RELATED"/>
    <property type="match status" value="1"/>
</dbReference>
<accession>A0A858BQ77</accession>
<evidence type="ECO:0000313" key="3">
    <source>
        <dbReference type="Proteomes" id="UP000466848"/>
    </source>
</evidence>
<dbReference type="AlphaFoldDB" id="A0A858BQ77"/>
<proteinExistence type="predicted"/>
<dbReference type="InterPro" id="IPR002822">
    <property type="entry name" value="Ni_insertion"/>
</dbReference>
<protein>
    <submittedName>
        <fullName evidence="2">LarC family nickel insertion protein</fullName>
    </submittedName>
</protein>
<dbReference type="PANTHER" id="PTHR36566:SF1">
    <property type="entry name" value="PYRIDINIUM-3,5-BISTHIOCARBOXYLIC ACID MONONUCLEOTIDE NICKEL INSERTION PROTEIN"/>
    <property type="match status" value="1"/>
</dbReference>
<reference evidence="2 3" key="1">
    <citation type="submission" date="2020-02" db="EMBL/GenBank/DDBJ databases">
        <authorList>
            <person name="Kim Y.B."/>
            <person name="Roh S.W."/>
        </authorList>
    </citation>
    <scope>NUCLEOTIDE SEQUENCE [LARGE SCALE GENOMIC DNA]</scope>
    <source>
        <strain evidence="2 3">DSM 103574</strain>
    </source>
</reference>
<name>A0A858BQ77_9FIRM</name>
<dbReference type="RefSeq" id="WP_163064873.1">
    <property type="nucleotide sequence ID" value="NZ_CP048649.1"/>
</dbReference>
<dbReference type="Proteomes" id="UP000466848">
    <property type="component" value="Chromosome"/>
</dbReference>
<evidence type="ECO:0000256" key="1">
    <source>
        <dbReference type="ARBA" id="ARBA00022596"/>
    </source>
</evidence>